<gene>
    <name evidence="1" type="ORF">I4F81_003227</name>
</gene>
<comment type="caution">
    <text evidence="1">The sequence shown here is derived from an EMBL/GenBank/DDBJ whole genome shotgun (WGS) entry which is preliminary data.</text>
</comment>
<dbReference type="Proteomes" id="UP000798662">
    <property type="component" value="Chromosome 1"/>
</dbReference>
<proteinExistence type="predicted"/>
<organism evidence="1 2">
    <name type="scientific">Pyropia yezoensis</name>
    <name type="common">Susabi-nori</name>
    <name type="synonym">Porphyra yezoensis</name>
    <dbReference type="NCBI Taxonomy" id="2788"/>
    <lineage>
        <taxon>Eukaryota</taxon>
        <taxon>Rhodophyta</taxon>
        <taxon>Bangiophyceae</taxon>
        <taxon>Bangiales</taxon>
        <taxon>Bangiaceae</taxon>
        <taxon>Pyropia</taxon>
    </lineage>
</organism>
<accession>A0ACC3BRQ6</accession>
<protein>
    <submittedName>
        <fullName evidence="1">Uncharacterized protein</fullName>
    </submittedName>
</protein>
<sequence>MVALLSGFHRQSPTSWFSACLDRIRLGSVTDTDLVVLNATSDGVSDTAWNSRTQLRALNRQVAPFNELKMRQLFGVEHVYESYDVVSEGIVHPSRRAYALSRAASLAPPSVTLKPGATVLTTREVSGTPTATQGVVLQCLEASVVCRFGEKTVQVEFLGFDFVDNCNQRLVTRFCIPLTLAWAMTIHRAQGASLETLAVDFSDMHWREQGLAYSGMSRCMAFESLFVRGLRREHIVVSADALAFYESM</sequence>
<evidence type="ECO:0000313" key="2">
    <source>
        <dbReference type="Proteomes" id="UP000798662"/>
    </source>
</evidence>
<evidence type="ECO:0000313" key="1">
    <source>
        <dbReference type="EMBL" id="KAK1860639.1"/>
    </source>
</evidence>
<dbReference type="EMBL" id="CM020618">
    <property type="protein sequence ID" value="KAK1860639.1"/>
    <property type="molecule type" value="Genomic_DNA"/>
</dbReference>
<name>A0ACC3BRQ6_PYRYE</name>
<keyword evidence="2" id="KW-1185">Reference proteome</keyword>
<reference evidence="1" key="1">
    <citation type="submission" date="2019-11" db="EMBL/GenBank/DDBJ databases">
        <title>Nori genome reveals adaptations in red seaweeds to the harsh intertidal environment.</title>
        <authorList>
            <person name="Wang D."/>
            <person name="Mao Y."/>
        </authorList>
    </citation>
    <scope>NUCLEOTIDE SEQUENCE</scope>
    <source>
        <tissue evidence="1">Gametophyte</tissue>
    </source>
</reference>